<dbReference type="InParanoid" id="A3LMX7"/>
<dbReference type="FunCoup" id="A3LMX7">
    <property type="interactions" value="293"/>
</dbReference>
<dbReference type="GO" id="GO:0030170">
    <property type="term" value="F:pyridoxal phosphate binding"/>
    <property type="evidence" value="ECO:0007669"/>
    <property type="project" value="InterPro"/>
</dbReference>
<keyword evidence="12" id="KW-1185">Reference proteome</keyword>
<dbReference type="OrthoDB" id="691673at2759"/>
<dbReference type="GO" id="GO:0009074">
    <property type="term" value="P:aromatic amino acid family catabolic process"/>
    <property type="evidence" value="ECO:0007669"/>
    <property type="project" value="TreeGrafter"/>
</dbReference>
<dbReference type="RefSeq" id="XP_001382259.1">
    <property type="nucleotide sequence ID" value="XM_001382222.1"/>
</dbReference>
<dbReference type="Proteomes" id="UP000002258">
    <property type="component" value="Chromosome 2"/>
</dbReference>
<organism evidence="11 12">
    <name type="scientific">Scheffersomyces stipitis (strain ATCC 58785 / CBS 6054 / NBRC 10063 / NRRL Y-11545)</name>
    <name type="common">Yeast</name>
    <name type="synonym">Pichia stipitis</name>
    <dbReference type="NCBI Taxonomy" id="322104"/>
    <lineage>
        <taxon>Eukaryota</taxon>
        <taxon>Fungi</taxon>
        <taxon>Dikarya</taxon>
        <taxon>Ascomycota</taxon>
        <taxon>Saccharomycotina</taxon>
        <taxon>Pichiomycetes</taxon>
        <taxon>Debaryomycetaceae</taxon>
        <taxon>Scheffersomyces</taxon>
    </lineage>
</organism>
<comment type="cofactor">
    <cofactor evidence="1">
        <name>pyridoxal 5'-phosphate</name>
        <dbReference type="ChEBI" id="CHEBI:597326"/>
    </cofactor>
</comment>
<feature type="domain" description="Aminotransferase class I/classII large" evidence="10">
    <location>
        <begin position="75"/>
        <end position="438"/>
    </location>
</feature>
<dbReference type="STRING" id="322104.A3LMX7"/>
<dbReference type="CDD" id="cd00609">
    <property type="entry name" value="AAT_like"/>
    <property type="match status" value="1"/>
</dbReference>
<dbReference type="InterPro" id="IPR015421">
    <property type="entry name" value="PyrdxlP-dep_Trfase_major"/>
</dbReference>
<dbReference type="SUPFAM" id="SSF53383">
    <property type="entry name" value="PLP-dependent transferases"/>
    <property type="match status" value="1"/>
</dbReference>
<dbReference type="PANTHER" id="PTHR42790:SF21">
    <property type="entry name" value="AROMATIC_AMINOADIPATE AMINOTRANSFERASE 1"/>
    <property type="match status" value="1"/>
</dbReference>
<keyword evidence="5 11" id="KW-0032">Aminotransferase</keyword>
<dbReference type="InterPro" id="IPR015424">
    <property type="entry name" value="PyrdxlP-dep_Trfase"/>
</dbReference>
<evidence type="ECO:0000256" key="7">
    <source>
        <dbReference type="ARBA" id="ARBA00022898"/>
    </source>
</evidence>
<comment type="similarity">
    <text evidence="3">Belongs to the class-I pyridoxal-phosphate-dependent aminotransferase family.</text>
</comment>
<accession>A3LMX7</accession>
<dbReference type="GO" id="GO:0019878">
    <property type="term" value="P:lysine biosynthetic process via aminoadipic acid"/>
    <property type="evidence" value="ECO:0007669"/>
    <property type="project" value="TreeGrafter"/>
</dbReference>
<dbReference type="KEGG" id="pic:PICST_66767"/>
<evidence type="ECO:0000256" key="1">
    <source>
        <dbReference type="ARBA" id="ARBA00001933"/>
    </source>
</evidence>
<protein>
    <recommendedName>
        <fullName evidence="9">aromatic-amino-acid transaminase</fullName>
        <ecNumber evidence="9">2.6.1.57</ecNumber>
    </recommendedName>
</protein>
<reference evidence="11 12" key="1">
    <citation type="journal article" date="2007" name="Nat. Biotechnol.">
        <title>Genome sequence of the lignocellulose-bioconverting and xylose-fermenting yeast Pichia stipitis.</title>
        <authorList>
            <person name="Jeffries T.W."/>
            <person name="Grigoriev I.V."/>
            <person name="Grimwood J."/>
            <person name="Laplaza J.M."/>
            <person name="Aerts A."/>
            <person name="Salamov A."/>
            <person name="Schmutz J."/>
            <person name="Lindquist E."/>
            <person name="Dehal P."/>
            <person name="Shapiro H."/>
            <person name="Jin Y.S."/>
            <person name="Passoth V."/>
            <person name="Richardson P.M."/>
        </authorList>
    </citation>
    <scope>NUCLEOTIDE SEQUENCE [LARGE SCALE GENOMIC DNA]</scope>
    <source>
        <strain evidence="12">ATCC 58785 / CBS 6054 / NBRC 10063 / NRRL Y-11545</strain>
    </source>
</reference>
<evidence type="ECO:0000256" key="9">
    <source>
        <dbReference type="ARBA" id="ARBA00067014"/>
    </source>
</evidence>
<dbReference type="GO" id="GO:0008793">
    <property type="term" value="F:aromatic-amino-acid transaminase activity"/>
    <property type="evidence" value="ECO:0007669"/>
    <property type="project" value="EnsemblFungi"/>
</dbReference>
<proteinExistence type="inferred from homology"/>
<dbReference type="HOGENOM" id="CLU_017584_0_5_1"/>
<dbReference type="Gene3D" id="3.40.640.10">
    <property type="entry name" value="Type I PLP-dependent aspartate aminotransferase-like (Major domain)"/>
    <property type="match status" value="1"/>
</dbReference>
<dbReference type="FunFam" id="3.40.640.10:FF:000074">
    <property type="entry name" value="Aromatic amino acid aminotransferase"/>
    <property type="match status" value="1"/>
</dbReference>
<name>A3LMX7_PICST</name>
<dbReference type="Pfam" id="PF00155">
    <property type="entry name" value="Aminotran_1_2"/>
    <property type="match status" value="1"/>
</dbReference>
<dbReference type="OMA" id="HRPEGGM"/>
<comment type="subcellular location">
    <subcellularLocation>
        <location evidence="2">Cytoplasm</location>
    </subcellularLocation>
</comment>
<evidence type="ECO:0000256" key="2">
    <source>
        <dbReference type="ARBA" id="ARBA00004496"/>
    </source>
</evidence>
<gene>
    <name evidence="11" type="primary">ARO8</name>
    <name evidence="11" type="ORF">PICST_66767</name>
</gene>
<evidence type="ECO:0000256" key="4">
    <source>
        <dbReference type="ARBA" id="ARBA00022490"/>
    </source>
</evidence>
<keyword evidence="4" id="KW-0963">Cytoplasm</keyword>
<dbReference type="InterPro" id="IPR004839">
    <property type="entry name" value="Aminotransferase_I/II_large"/>
</dbReference>
<dbReference type="EMBL" id="CP000496">
    <property type="protein sequence ID" value="ABN64230.1"/>
    <property type="molecule type" value="Genomic_DNA"/>
</dbReference>
<dbReference type="eggNOG" id="KOG0634">
    <property type="taxonomic scope" value="Eukaryota"/>
</dbReference>
<keyword evidence="7" id="KW-0663">Pyridoxal phosphate</keyword>
<evidence type="ECO:0000256" key="5">
    <source>
        <dbReference type="ARBA" id="ARBA00022576"/>
    </source>
</evidence>
<evidence type="ECO:0000313" key="12">
    <source>
        <dbReference type="Proteomes" id="UP000002258"/>
    </source>
</evidence>
<dbReference type="EC" id="2.6.1.57" evidence="9"/>
<comment type="catalytic activity">
    <reaction evidence="8">
        <text>an aromatic L-alpha-amino acid + 2-oxoglutarate = an aromatic oxo-acid + L-glutamate</text>
        <dbReference type="Rhea" id="RHEA:17533"/>
        <dbReference type="ChEBI" id="CHEBI:16810"/>
        <dbReference type="ChEBI" id="CHEBI:29985"/>
        <dbReference type="ChEBI" id="CHEBI:73309"/>
        <dbReference type="ChEBI" id="CHEBI:84824"/>
        <dbReference type="EC" id="2.6.1.57"/>
    </reaction>
</comment>
<dbReference type="GeneID" id="4836642"/>
<evidence type="ECO:0000313" key="11">
    <source>
        <dbReference type="EMBL" id="ABN64230.1"/>
    </source>
</evidence>
<keyword evidence="6 11" id="KW-0808">Transferase</keyword>
<dbReference type="GO" id="GO:0047536">
    <property type="term" value="F:2-aminoadipate transaminase activity"/>
    <property type="evidence" value="ECO:0007669"/>
    <property type="project" value="EnsemblFungi"/>
</dbReference>
<dbReference type="GO" id="GO:0006571">
    <property type="term" value="P:tyrosine biosynthetic process"/>
    <property type="evidence" value="ECO:0007669"/>
    <property type="project" value="EnsemblFungi"/>
</dbReference>
<dbReference type="GO" id="GO:0005737">
    <property type="term" value="C:cytoplasm"/>
    <property type="evidence" value="ECO:0007669"/>
    <property type="project" value="UniProtKB-SubCell"/>
</dbReference>
<dbReference type="GO" id="GO:0009094">
    <property type="term" value="P:L-phenylalanine biosynthetic process"/>
    <property type="evidence" value="ECO:0007669"/>
    <property type="project" value="EnsemblFungi"/>
</dbReference>
<evidence type="ECO:0000256" key="6">
    <source>
        <dbReference type="ARBA" id="ARBA00022679"/>
    </source>
</evidence>
<evidence type="ECO:0000259" key="10">
    <source>
        <dbReference type="Pfam" id="PF00155"/>
    </source>
</evidence>
<evidence type="ECO:0000256" key="3">
    <source>
        <dbReference type="ARBA" id="ARBA00007441"/>
    </source>
</evidence>
<dbReference type="InterPro" id="IPR050859">
    <property type="entry name" value="Class-I_PLP-dep_aminotransf"/>
</dbReference>
<dbReference type="PANTHER" id="PTHR42790">
    <property type="entry name" value="AMINOTRANSFERASE"/>
    <property type="match status" value="1"/>
</dbReference>
<evidence type="ECO:0000256" key="8">
    <source>
        <dbReference type="ARBA" id="ARBA00051993"/>
    </source>
</evidence>
<dbReference type="AlphaFoldDB" id="A3LMX7"/>
<sequence length="492" mass="55302">MTKPQAKDLTHLLSAEAVSRKNSPLKSAFKYFKEPGMTFLGGGLPLADYFPFEKITAEVPTPSFPNGIGAKITDENKTVVEVYKRAADNKPENNDVELARSLQYGYTEGAPEIMEFLKEHTDLIHKVPYEDWDAVASVGNTESWESTLRTFVTRGDSILVEEYSFSSALETAHAQGVNTIPVQMDEYGLIPEALSQLLDQWVGPKPKLLYTICTGQNPTGSCLSAERRKAIYDLAVKHDFIIIEDEPYYFLQMETYTSDKSSRGGKHVHDREEFISALVPSFLSLDVEGRVVRLDSFSKVLAPGLRFGWIIGQSTLLERYVRLHEVSIQCPSGLTQSLVNGLLQRWGQNGYLDWLIGLRAEYTHKRDVAIDAVTEYFPKEIISYVPPVAGMFFTVTIDASKHPKFDTEYEKDPLKVETAIYEQSIKQGTLMIPGSWFKSEGESNPPQKPLAENPSHKTHIFFRGTYAAVPLDELQFGLKKFGKALKIEYGLE</sequence>